<dbReference type="Proteomes" id="UP001152795">
    <property type="component" value="Unassembled WGS sequence"/>
</dbReference>
<dbReference type="InterPro" id="IPR010285">
    <property type="entry name" value="DNA_helicase_pif1-like_DEAD"/>
</dbReference>
<dbReference type="EC" id="5.6.2.3" evidence="1"/>
<keyword evidence="1" id="KW-0378">Hydrolase</keyword>
<dbReference type="Gene3D" id="3.40.50.300">
    <property type="entry name" value="P-loop containing nucleotide triphosphate hydrolases"/>
    <property type="match status" value="2"/>
</dbReference>
<comment type="caution">
    <text evidence="4">The sequence shown here is derived from an EMBL/GenBank/DDBJ whole genome shotgun (WGS) entry which is preliminary data.</text>
</comment>
<keyword evidence="1" id="KW-0227">DNA damage</keyword>
<keyword evidence="1" id="KW-0067">ATP-binding</keyword>
<dbReference type="PANTHER" id="PTHR47642">
    <property type="entry name" value="ATP-DEPENDENT DNA HELICASE"/>
    <property type="match status" value="1"/>
</dbReference>
<dbReference type="GO" id="GO:0000723">
    <property type="term" value="P:telomere maintenance"/>
    <property type="evidence" value="ECO:0007669"/>
    <property type="project" value="InterPro"/>
</dbReference>
<evidence type="ECO:0000256" key="2">
    <source>
        <dbReference type="SAM" id="MobiDB-lite"/>
    </source>
</evidence>
<keyword evidence="1" id="KW-0233">DNA recombination</keyword>
<name>A0A6S7K6B8_PARCT</name>
<dbReference type="PROSITE" id="PS51257">
    <property type="entry name" value="PROKAR_LIPOPROTEIN"/>
    <property type="match status" value="1"/>
</dbReference>
<dbReference type="InterPro" id="IPR051055">
    <property type="entry name" value="PIF1_helicase"/>
</dbReference>
<keyword evidence="1 4" id="KW-0347">Helicase</keyword>
<feature type="domain" description="DNA helicase Pif1-like DEAD-box helicase" evidence="3">
    <location>
        <begin position="7"/>
        <end position="192"/>
    </location>
</feature>
<evidence type="ECO:0000259" key="3">
    <source>
        <dbReference type="Pfam" id="PF05970"/>
    </source>
</evidence>
<gene>
    <name evidence="4" type="ORF">PACLA_8A039906</name>
</gene>
<keyword evidence="1" id="KW-0547">Nucleotide-binding</keyword>
<comment type="cofactor">
    <cofactor evidence="1">
        <name>Mg(2+)</name>
        <dbReference type="ChEBI" id="CHEBI:18420"/>
    </cofactor>
</comment>
<dbReference type="SUPFAM" id="SSF52540">
    <property type="entry name" value="P-loop containing nucleoside triphosphate hydrolases"/>
    <property type="match status" value="2"/>
</dbReference>
<dbReference type="OrthoDB" id="5988190at2759"/>
<comment type="catalytic activity">
    <reaction evidence="1">
        <text>ATP + H2O = ADP + phosphate + H(+)</text>
        <dbReference type="Rhea" id="RHEA:13065"/>
        <dbReference type="ChEBI" id="CHEBI:15377"/>
        <dbReference type="ChEBI" id="CHEBI:15378"/>
        <dbReference type="ChEBI" id="CHEBI:30616"/>
        <dbReference type="ChEBI" id="CHEBI:43474"/>
        <dbReference type="ChEBI" id="CHEBI:456216"/>
        <dbReference type="EC" id="5.6.2.3"/>
    </reaction>
</comment>
<dbReference type="Pfam" id="PF05970">
    <property type="entry name" value="PIF1"/>
    <property type="match status" value="1"/>
</dbReference>
<evidence type="ECO:0000313" key="5">
    <source>
        <dbReference type="Proteomes" id="UP001152795"/>
    </source>
</evidence>
<reference evidence="4" key="1">
    <citation type="submission" date="2020-04" db="EMBL/GenBank/DDBJ databases">
        <authorList>
            <person name="Alioto T."/>
            <person name="Alioto T."/>
            <person name="Gomez Garrido J."/>
        </authorList>
    </citation>
    <scope>NUCLEOTIDE SEQUENCE</scope>
    <source>
        <strain evidence="4">A484AB</strain>
    </source>
</reference>
<accession>A0A6S7K6B8</accession>
<sequence>MAEELRLSEEQKIIIDLASNGHNVYFGGIGGCGKTYAANCILHILQKRDVKFVCTCTTGIACTLYEDFPAQTIHSFAGIGVCRGSKEEIIRNILSNEECVKRWRETEVLFIDEISMLSQRTFEILQHVAQNIRGSEYVFGGIQTLAFGDFLQLPAVNNYVDDGNYAFESVLWNATFPHQIILHENFRAKDDDNLTSLVKNLSVGDQVVFESYDTGDTKVLNRELIAPCKLSLKVGARVMFIYNINDVIKNGVLGIVVSFSNDLPVVQTDLETLVVNRVTWPVYDKHSSSKIIGTRTQLPLKLAWAMTIHKAQGKTLPAVEVHCKNLFAPGHLYVAISRVKDLDKLSVIGFDPSKHTIPPPKIVLNFLNNIHNVTMDRDCMCCHAKVSIPSDTIDVAVNEPLNDDDELIGEELDEIDDIIRSYFTSSPESNLESATSASSSSNSDIVNMANIMDKMSKSPGFHKIPKDFNYSSFLLSLKSAENFAEVIGGVPDVNPIYDYLLGPNVMSQTKLFLGVQWNRIFEMVRKYVSDVNTVVKRTQFTSHFGDLHNFLSSKELEADFSELITIPVDQLSEQHFHALTEIIFGLNKNVLSVLVGECSSSHVDPTRADVRHMNDDGLGKVRYCGAWAVAKIKNLCKIYFKTNIHSTNVSVRMKAKEAYVKAELLLQLVWSSSFAQEHSHSKGTLTVTILKNYEKGNLTHITDDMFEWILDLEQERVNLLNKTNLSIHQDDLIEHVLSSIEKNEELFRKWKALFSMNEILCSTTINLDVVQNLVCELFKDVITRYVKMGVGEFLREFRRDFQLQKTEAHRKKVVEKKKKKDLASSKVTLKSIRDDNSMNKTNSHRHLLTMIEHQQTVFQSTVYSKSELQLLCKAYGLVFRKNDSKSTLSEKLIPAIQQSQSIPHPLALCDSQQQSSTSTMDTDDCSNQISLEHSHNQSQEGISRREEDEIPQIHAPLRKRFKPSKEEEQVLCLDQQDNKAMERAYERSIQFRTSLKSIITWHEKHPV</sequence>
<dbReference type="GO" id="GO:0005524">
    <property type="term" value="F:ATP binding"/>
    <property type="evidence" value="ECO:0007669"/>
    <property type="project" value="UniProtKB-KW"/>
</dbReference>
<dbReference type="EMBL" id="CACRXK020012445">
    <property type="protein sequence ID" value="CAB4023331.1"/>
    <property type="molecule type" value="Genomic_DNA"/>
</dbReference>
<keyword evidence="5" id="KW-1185">Reference proteome</keyword>
<dbReference type="GO" id="GO:0016787">
    <property type="term" value="F:hydrolase activity"/>
    <property type="evidence" value="ECO:0007669"/>
    <property type="project" value="UniProtKB-KW"/>
</dbReference>
<proteinExistence type="inferred from homology"/>
<dbReference type="GO" id="GO:0006310">
    <property type="term" value="P:DNA recombination"/>
    <property type="evidence" value="ECO:0007669"/>
    <property type="project" value="UniProtKB-KW"/>
</dbReference>
<dbReference type="GO" id="GO:0006281">
    <property type="term" value="P:DNA repair"/>
    <property type="evidence" value="ECO:0007669"/>
    <property type="project" value="UniProtKB-KW"/>
</dbReference>
<dbReference type="AlphaFoldDB" id="A0A6S7K6B8"/>
<organism evidence="4 5">
    <name type="scientific">Paramuricea clavata</name>
    <name type="common">Red gorgonian</name>
    <name type="synonym">Violescent sea-whip</name>
    <dbReference type="NCBI Taxonomy" id="317549"/>
    <lineage>
        <taxon>Eukaryota</taxon>
        <taxon>Metazoa</taxon>
        <taxon>Cnidaria</taxon>
        <taxon>Anthozoa</taxon>
        <taxon>Octocorallia</taxon>
        <taxon>Malacalcyonacea</taxon>
        <taxon>Plexauridae</taxon>
        <taxon>Paramuricea</taxon>
    </lineage>
</organism>
<protein>
    <recommendedName>
        <fullName evidence="1">ATP-dependent DNA helicase</fullName>
        <ecNumber evidence="1">5.6.2.3</ecNumber>
    </recommendedName>
</protein>
<dbReference type="GO" id="GO:0043139">
    <property type="term" value="F:5'-3' DNA helicase activity"/>
    <property type="evidence" value="ECO:0007669"/>
    <property type="project" value="UniProtKB-EC"/>
</dbReference>
<dbReference type="CDD" id="cd18809">
    <property type="entry name" value="SF1_C_RecD"/>
    <property type="match status" value="1"/>
</dbReference>
<feature type="region of interest" description="Disordered" evidence="2">
    <location>
        <begin position="933"/>
        <end position="962"/>
    </location>
</feature>
<evidence type="ECO:0000256" key="1">
    <source>
        <dbReference type="RuleBase" id="RU363044"/>
    </source>
</evidence>
<dbReference type="Gene3D" id="2.30.30.940">
    <property type="match status" value="1"/>
</dbReference>
<comment type="similarity">
    <text evidence="1">Belongs to the helicase family.</text>
</comment>
<dbReference type="InterPro" id="IPR027417">
    <property type="entry name" value="P-loop_NTPase"/>
</dbReference>
<keyword evidence="1" id="KW-0234">DNA repair</keyword>
<evidence type="ECO:0000313" key="4">
    <source>
        <dbReference type="EMBL" id="CAB4023331.1"/>
    </source>
</evidence>